<dbReference type="InterPro" id="IPR043154">
    <property type="entry name" value="Sec-1-like_dom1"/>
</dbReference>
<dbReference type="STRING" id="61424.A0A2T9YBB1"/>
<feature type="region of interest" description="Disordered" evidence="2">
    <location>
        <begin position="523"/>
        <end position="546"/>
    </location>
</feature>
<evidence type="ECO:0000256" key="2">
    <source>
        <dbReference type="SAM" id="MobiDB-lite"/>
    </source>
</evidence>
<dbReference type="GO" id="GO:0016192">
    <property type="term" value="P:vesicle-mediated transport"/>
    <property type="evidence" value="ECO:0007669"/>
    <property type="project" value="InterPro"/>
</dbReference>
<organism evidence="3 4">
    <name type="scientific">Furculomyces boomerangus</name>
    <dbReference type="NCBI Taxonomy" id="61424"/>
    <lineage>
        <taxon>Eukaryota</taxon>
        <taxon>Fungi</taxon>
        <taxon>Fungi incertae sedis</taxon>
        <taxon>Zoopagomycota</taxon>
        <taxon>Kickxellomycotina</taxon>
        <taxon>Harpellomycetes</taxon>
        <taxon>Harpellales</taxon>
        <taxon>Harpellaceae</taxon>
        <taxon>Furculomyces</taxon>
    </lineage>
</organism>
<comment type="similarity">
    <text evidence="1">Belongs to the STXBP/unc-18/SEC1 family.</text>
</comment>
<dbReference type="SUPFAM" id="SSF56815">
    <property type="entry name" value="Sec1/munc18-like (SM) proteins"/>
    <property type="match status" value="1"/>
</dbReference>
<dbReference type="OrthoDB" id="2228at2759"/>
<dbReference type="Proteomes" id="UP000245699">
    <property type="component" value="Unassembled WGS sequence"/>
</dbReference>
<name>A0A2T9YBB1_9FUNG</name>
<evidence type="ECO:0000313" key="4">
    <source>
        <dbReference type="Proteomes" id="UP000245699"/>
    </source>
</evidence>
<dbReference type="InterPro" id="IPR036045">
    <property type="entry name" value="Sec1-like_sf"/>
</dbReference>
<dbReference type="InterPro" id="IPR027482">
    <property type="entry name" value="Sec1-like_dom2"/>
</dbReference>
<dbReference type="PANTHER" id="PTHR11679">
    <property type="entry name" value="VESICLE PROTEIN SORTING-ASSOCIATED"/>
    <property type="match status" value="1"/>
</dbReference>
<evidence type="ECO:0000313" key="3">
    <source>
        <dbReference type="EMBL" id="PVU89627.1"/>
    </source>
</evidence>
<dbReference type="InterPro" id="IPR001619">
    <property type="entry name" value="Sec1-like"/>
</dbReference>
<comment type="caution">
    <text evidence="3">The sequence shown here is derived from an EMBL/GenBank/DDBJ whole genome shotgun (WGS) entry which is preliminary data.</text>
</comment>
<dbReference type="EMBL" id="MBFT01000532">
    <property type="protein sequence ID" value="PVU89627.1"/>
    <property type="molecule type" value="Genomic_DNA"/>
</dbReference>
<reference evidence="3 4" key="1">
    <citation type="journal article" date="2018" name="MBio">
        <title>Comparative Genomics Reveals the Core Gene Toolbox for the Fungus-Insect Symbiosis.</title>
        <authorList>
            <person name="Wang Y."/>
            <person name="Stata M."/>
            <person name="Wang W."/>
            <person name="Stajich J.E."/>
            <person name="White M.M."/>
            <person name="Moncalvo J.M."/>
        </authorList>
    </citation>
    <scope>NUCLEOTIDE SEQUENCE [LARGE SCALE GENOMIC DNA]</scope>
    <source>
        <strain evidence="3 4">AUS-77-4</strain>
    </source>
</reference>
<feature type="region of interest" description="Disordered" evidence="2">
    <location>
        <begin position="815"/>
        <end position="890"/>
    </location>
</feature>
<dbReference type="Gene3D" id="3.90.830.10">
    <property type="entry name" value="Syntaxin Binding Protein 1, Chain A, domain 2"/>
    <property type="match status" value="1"/>
</dbReference>
<accession>A0A2T9YBB1</accession>
<dbReference type="Gene3D" id="3.40.50.2060">
    <property type="match status" value="1"/>
</dbReference>
<keyword evidence="4" id="KW-1185">Reference proteome</keyword>
<sequence length="890" mass="98304">MSLIELQRNQFLNALESVRPPSRHKIVVVDSRSLKVLGSILKLSEILEYDVLRIDNIEKRRKPEPETDAMYILTPSELSVSLVIDDYTKAGQMNIKGGMMYKAAHLFFTSELPEDLFNKISSSPLKKHIAALKELCIEYDPIESNFFLTKLADYEMFRLFSKQVAENTPKEIEVIAKKLANACKVLGEKPSINYFMPMPDSQAPTVSREVAFFVHSELEKSFSSGNDLNDSAGNEPPKSKLLIVDRSIDMYAPLLHEFTYEAMAMDLVNDKITDSKFGKTYKYSVEIGKGQIEEKTAELNESDKAWMKYRYEHISDAQHEIQKDIELLAKNNKAIINLQSGEKQSLNKLKDVVGAMPKFKAQMAEYSVHVSLMQECMKLFNFYKLDSIGLIEQNLVVGQTPEKKKYSTASFDIAEILSSNNVQEHIKQRLLLIYSLANPNISDQERTHLVSRANLDRTTYDAIVGLQNLVPFAKSLNLSKKITSVCERSISSARSRSSSHIKGLGLGGKSGSPLLSLRSISKTYGSPSPLNNGNGDSSPTEEKEPYDVSRYVPVLKSILEAAVLGNLDKDMFPNVVPLGGDQSGKKENKTLRTNVSSIVSINVNPPDRHTSIGSREGSRSLRSTKPSWQKNKSPSADISPLKSVLSTSLQNSPMSSSGTPSMGGGGYRRESGSPRNYDFGGDKPKLIVFVVGGITYSEIRAMNELKRKHNCSFVLGSSHIISSPRFVTDLASIAHDSYVVSGKASTSGVSNQSLPFVPSCDILGYGCSGDIDPLVKYKNNQGGPTLDKKGGNVEMTPEELFMEKLRVSEKNWEDIKSSEPSMGGRSGTFQPGQVSSMHRIQVKQNRPGMGGKSETIQSGPASTMDGMKPKPNAIKRADTGKKGFLKKFLS</sequence>
<dbReference type="Gene3D" id="3.40.50.1910">
    <property type="match status" value="2"/>
</dbReference>
<evidence type="ECO:0008006" key="5">
    <source>
        <dbReference type="Google" id="ProtNLM"/>
    </source>
</evidence>
<feature type="region of interest" description="Disordered" evidence="2">
    <location>
        <begin position="601"/>
        <end position="676"/>
    </location>
</feature>
<protein>
    <recommendedName>
        <fullName evidence="5">Sec1-like protein</fullName>
    </recommendedName>
</protein>
<gene>
    <name evidence="3" type="ORF">BB559_005019</name>
</gene>
<dbReference type="AlphaFoldDB" id="A0A2T9YBB1"/>
<feature type="compositionally biased region" description="Polar residues" evidence="2">
    <location>
        <begin position="523"/>
        <end position="538"/>
    </location>
</feature>
<dbReference type="InterPro" id="IPR043127">
    <property type="entry name" value="Sec-1-like_dom3a"/>
</dbReference>
<dbReference type="Gene3D" id="1.25.40.60">
    <property type="match status" value="1"/>
</dbReference>
<feature type="compositionally biased region" description="Polar residues" evidence="2">
    <location>
        <begin position="827"/>
        <end position="844"/>
    </location>
</feature>
<proteinExistence type="inferred from homology"/>
<feature type="compositionally biased region" description="Polar residues" evidence="2">
    <location>
        <begin position="620"/>
        <end position="636"/>
    </location>
</feature>
<evidence type="ECO:0000256" key="1">
    <source>
        <dbReference type="ARBA" id="ARBA00009884"/>
    </source>
</evidence>
<dbReference type="Pfam" id="PF00995">
    <property type="entry name" value="Sec1"/>
    <property type="match status" value="1"/>
</dbReference>